<accession>A0AAN4UAW5</accession>
<dbReference type="EMBL" id="BKBQ01000006">
    <property type="protein sequence ID" value="GEQ53713.1"/>
    <property type="molecule type" value="Genomic_DNA"/>
</dbReference>
<evidence type="ECO:0000313" key="2">
    <source>
        <dbReference type="EMBL" id="GEQ48705.1"/>
    </source>
</evidence>
<dbReference type="Proteomes" id="UP000886607">
    <property type="component" value="Unassembled WGS sequence"/>
</dbReference>
<evidence type="ECO:0000313" key="4">
    <source>
        <dbReference type="Proteomes" id="UP000886597"/>
    </source>
</evidence>
<comment type="caution">
    <text evidence="3">The sequence shown here is derived from an EMBL/GenBank/DDBJ whole genome shotgun (WGS) entry which is preliminary data.</text>
</comment>
<dbReference type="Proteomes" id="UP000886597">
    <property type="component" value="Unassembled WGS sequence"/>
</dbReference>
<evidence type="ECO:0000313" key="5">
    <source>
        <dbReference type="Proteomes" id="UP000886607"/>
    </source>
</evidence>
<reference evidence="3" key="2">
    <citation type="journal article" date="2020" name="Int. Dairy J.">
        <title>Lactic acid bacterial diversity in Brie cheese focusing on salt concentration and pH of isolation medium and characterisation of halophilic and alkaliphilic lactic acid bacterial isolates.</title>
        <authorList>
            <person name="Unno R."/>
            <person name="Matsutani M."/>
            <person name="Suzuki T."/>
            <person name="Kodama K."/>
            <person name="Matsushita H."/>
            <person name="Yamasato K."/>
            <person name="Koizumi Y."/>
            <person name="Ishikawa M."/>
        </authorList>
    </citation>
    <scope>NUCLEOTIDE SEQUENCE</scope>
    <source>
        <strain evidence="3">7C1</strain>
        <strain evidence="2">8C4</strain>
    </source>
</reference>
<keyword evidence="1" id="KW-1133">Transmembrane helix</keyword>
<evidence type="ECO:0000313" key="3">
    <source>
        <dbReference type="EMBL" id="GEQ53713.1"/>
    </source>
</evidence>
<proteinExistence type="predicted"/>
<feature type="transmembrane region" description="Helical" evidence="1">
    <location>
        <begin position="29"/>
        <end position="46"/>
    </location>
</feature>
<name>A0AAN4UAW5_9ENTE</name>
<organism evidence="3 4">
    <name type="scientific">Tetragenococcus koreensis</name>
    <dbReference type="NCBI Taxonomy" id="290335"/>
    <lineage>
        <taxon>Bacteria</taxon>
        <taxon>Bacillati</taxon>
        <taxon>Bacillota</taxon>
        <taxon>Bacilli</taxon>
        <taxon>Lactobacillales</taxon>
        <taxon>Enterococcaceae</taxon>
        <taxon>Tetragenococcus</taxon>
    </lineage>
</organism>
<sequence length="50" mass="5998">MFKKLVDIIFISLIIFAAFMLYQFKTFNWIGGALMIAGLLFNWYLYRKVK</sequence>
<keyword evidence="1" id="KW-0812">Transmembrane</keyword>
<gene>
    <name evidence="2" type="ORF">TK11N_05570</name>
    <name evidence="3" type="ORF">TK2N_05570</name>
</gene>
<protein>
    <submittedName>
        <fullName evidence="3">Uncharacterized protein</fullName>
    </submittedName>
</protein>
<keyword evidence="1" id="KW-0472">Membrane</keyword>
<evidence type="ECO:0000256" key="1">
    <source>
        <dbReference type="SAM" id="Phobius"/>
    </source>
</evidence>
<feature type="transmembrane region" description="Helical" evidence="1">
    <location>
        <begin position="5"/>
        <end position="23"/>
    </location>
</feature>
<keyword evidence="5" id="KW-1185">Reference proteome</keyword>
<reference evidence="3" key="1">
    <citation type="submission" date="2019-08" db="EMBL/GenBank/DDBJ databases">
        <authorList>
            <person name="Ishikawa M."/>
            <person name="Suzuki T."/>
            <person name="Matsutani M."/>
        </authorList>
    </citation>
    <scope>NUCLEOTIDE SEQUENCE</scope>
    <source>
        <strain evidence="3">7C1</strain>
        <strain evidence="2">8C4</strain>
    </source>
</reference>
<dbReference type="EMBL" id="BKBO01000006">
    <property type="protein sequence ID" value="GEQ48705.1"/>
    <property type="molecule type" value="Genomic_DNA"/>
</dbReference>
<dbReference type="AlphaFoldDB" id="A0AAN4UAW5"/>
<dbReference type="GeneID" id="69986887"/>
<dbReference type="RefSeq" id="WP_157977743.1">
    <property type="nucleotide sequence ID" value="NZ_BJYN01000016.1"/>
</dbReference>